<dbReference type="PANTHER" id="PTHR45717">
    <property type="entry name" value="OS12G0527900 PROTEIN"/>
    <property type="match status" value="1"/>
</dbReference>
<dbReference type="PANTHER" id="PTHR45717:SF8">
    <property type="entry name" value="OS01G0301000 PROTEIN"/>
    <property type="match status" value="1"/>
</dbReference>
<reference evidence="7 8" key="1">
    <citation type="submission" date="2020-10" db="EMBL/GenBank/DDBJ databases">
        <title>The Coptis chinensis genome and diversification of protoberbering-type alkaloids.</title>
        <authorList>
            <person name="Wang B."/>
            <person name="Shu S."/>
            <person name="Song C."/>
            <person name="Liu Y."/>
        </authorList>
    </citation>
    <scope>NUCLEOTIDE SEQUENCE [LARGE SCALE GENOMIC DNA]</scope>
    <source>
        <strain evidence="7">HL-2020</strain>
        <tissue evidence="7">Leaf</tissue>
    </source>
</reference>
<proteinExistence type="inferred from homology"/>
<dbReference type="SUPFAM" id="SSF48452">
    <property type="entry name" value="TPR-like"/>
    <property type="match status" value="1"/>
</dbReference>
<dbReference type="InterPro" id="IPR002885">
    <property type="entry name" value="PPR_rpt"/>
</dbReference>
<comment type="similarity">
    <text evidence="2">Belongs to the PPR family. P subfamily.</text>
</comment>
<evidence type="ECO:0000256" key="5">
    <source>
        <dbReference type="ARBA" id="ARBA00023128"/>
    </source>
</evidence>
<comment type="subcellular location">
    <subcellularLocation>
        <location evidence="1">Mitochondrion</location>
    </subcellularLocation>
</comment>
<dbReference type="Pfam" id="PF13041">
    <property type="entry name" value="PPR_2"/>
    <property type="match status" value="1"/>
</dbReference>
<evidence type="ECO:0000313" key="7">
    <source>
        <dbReference type="EMBL" id="KAF9619836.1"/>
    </source>
</evidence>
<name>A0A835ILA1_9MAGN</name>
<dbReference type="Pfam" id="PF01535">
    <property type="entry name" value="PPR"/>
    <property type="match status" value="1"/>
</dbReference>
<evidence type="ECO:0000256" key="6">
    <source>
        <dbReference type="PROSITE-ProRule" id="PRU00708"/>
    </source>
</evidence>
<dbReference type="FunFam" id="1.25.40.10:FF:000385">
    <property type="entry name" value="Pentatricopeptide repeat-containing protein mitochondrial"/>
    <property type="match status" value="1"/>
</dbReference>
<sequence length="504" mass="57924">MKKSIISRCVMNVSGAARGRRMCTLAIQETKARNETNLPLYRRLSALGITGESVSKTMNEYVREGKTVRKNEIESCVKQLRKFKRYHHALELMEWMETRGNNLSYSDYAVRLDLLSKTKGLNKAVEYFDNLPDLAKNHLTYGALLNCYCKNENTEKALDLFEKMSEKNIASTLAFNNLMTLHMKLGEPEKVPLLLLEMKEKSISPDTFTYNIVMASHAATKDIEGVERVLKEMETKDSERCDWSTYSNLASIYIKAGTIDKANLALIELEKKMKPSYRTAYHFLISLYASTSNLSEVHRVWSSLKSALPTTNNLSYLVMLQSLSKLDDLDGLTKCFKDWETSCSSYDMRLVNTVVSAYLRRDMVKEARLICEDAIKRGPGLNYRTHELFMDFFIRNLQLDSALSCMEACISIVKKKKKNEWKPTPERVMAFLKHCEKQKNVTDAEEFCKMLKNVDCLDSNAYCLLLSTYIAANKKEPGMRKRLEMDCIKVTLELEELLEKVCMQ</sequence>
<evidence type="ECO:0000313" key="8">
    <source>
        <dbReference type="Proteomes" id="UP000631114"/>
    </source>
</evidence>
<keyword evidence="3" id="KW-0677">Repeat</keyword>
<evidence type="ECO:0000256" key="3">
    <source>
        <dbReference type="ARBA" id="ARBA00022737"/>
    </source>
</evidence>
<dbReference type="EMBL" id="JADFTS010000002">
    <property type="protein sequence ID" value="KAF9619836.1"/>
    <property type="molecule type" value="Genomic_DNA"/>
</dbReference>
<accession>A0A835ILA1</accession>
<feature type="repeat" description="PPR" evidence="6">
    <location>
        <begin position="137"/>
        <end position="171"/>
    </location>
</feature>
<comment type="caution">
    <text evidence="7">The sequence shown here is derived from an EMBL/GenBank/DDBJ whole genome shotgun (WGS) entry which is preliminary data.</text>
</comment>
<dbReference type="Proteomes" id="UP000631114">
    <property type="component" value="Unassembled WGS sequence"/>
</dbReference>
<evidence type="ECO:0000256" key="2">
    <source>
        <dbReference type="ARBA" id="ARBA00007626"/>
    </source>
</evidence>
<feature type="repeat" description="PPR" evidence="6">
    <location>
        <begin position="206"/>
        <end position="240"/>
    </location>
</feature>
<gene>
    <name evidence="7" type="ORF">IFM89_009587</name>
</gene>
<evidence type="ECO:0000256" key="4">
    <source>
        <dbReference type="ARBA" id="ARBA00022946"/>
    </source>
</evidence>
<protein>
    <recommendedName>
        <fullName evidence="9">Pentatricopeptide repeat-containing protein</fullName>
    </recommendedName>
</protein>
<dbReference type="AlphaFoldDB" id="A0A835ILA1"/>
<keyword evidence="4" id="KW-0809">Transit peptide</keyword>
<evidence type="ECO:0008006" key="9">
    <source>
        <dbReference type="Google" id="ProtNLM"/>
    </source>
</evidence>
<evidence type="ECO:0000256" key="1">
    <source>
        <dbReference type="ARBA" id="ARBA00004173"/>
    </source>
</evidence>
<organism evidence="7 8">
    <name type="scientific">Coptis chinensis</name>
    <dbReference type="NCBI Taxonomy" id="261450"/>
    <lineage>
        <taxon>Eukaryota</taxon>
        <taxon>Viridiplantae</taxon>
        <taxon>Streptophyta</taxon>
        <taxon>Embryophyta</taxon>
        <taxon>Tracheophyta</taxon>
        <taxon>Spermatophyta</taxon>
        <taxon>Magnoliopsida</taxon>
        <taxon>Ranunculales</taxon>
        <taxon>Ranunculaceae</taxon>
        <taxon>Coptidoideae</taxon>
        <taxon>Coptis</taxon>
    </lineage>
</organism>
<dbReference type="OrthoDB" id="1717827at2759"/>
<keyword evidence="8" id="KW-1185">Reference proteome</keyword>
<keyword evidence="5" id="KW-0496">Mitochondrion</keyword>
<dbReference type="PROSITE" id="PS51375">
    <property type="entry name" value="PPR"/>
    <property type="match status" value="2"/>
</dbReference>
<dbReference type="Gene3D" id="1.25.40.10">
    <property type="entry name" value="Tetratricopeptide repeat domain"/>
    <property type="match status" value="2"/>
</dbReference>
<dbReference type="InterPro" id="IPR011990">
    <property type="entry name" value="TPR-like_helical_dom_sf"/>
</dbReference>
<dbReference type="NCBIfam" id="TIGR00756">
    <property type="entry name" value="PPR"/>
    <property type="match status" value="3"/>
</dbReference>
<dbReference type="GO" id="GO:0005739">
    <property type="term" value="C:mitochondrion"/>
    <property type="evidence" value="ECO:0007669"/>
    <property type="project" value="UniProtKB-SubCell"/>
</dbReference>
<dbReference type="GO" id="GO:0003729">
    <property type="term" value="F:mRNA binding"/>
    <property type="evidence" value="ECO:0007669"/>
    <property type="project" value="UniProtKB-ARBA"/>
</dbReference>